<dbReference type="InterPro" id="IPR018201">
    <property type="entry name" value="Ketoacyl_synth_AS"/>
</dbReference>
<keyword evidence="9" id="KW-1185">Reference proteome</keyword>
<dbReference type="OrthoDB" id="9778690at2"/>
<dbReference type="GO" id="GO:0006633">
    <property type="term" value="P:fatty acid biosynthetic process"/>
    <property type="evidence" value="ECO:0007669"/>
    <property type="project" value="InterPro"/>
</dbReference>
<dbReference type="InterPro" id="IPR016035">
    <property type="entry name" value="Acyl_Trfase/lysoPLipase"/>
</dbReference>
<dbReference type="InterPro" id="IPR001227">
    <property type="entry name" value="Ac_transferase_dom_sf"/>
</dbReference>
<dbReference type="CDD" id="cd00833">
    <property type="entry name" value="PKS"/>
    <property type="match status" value="1"/>
</dbReference>
<accession>A0A062VFD6</accession>
<evidence type="ECO:0000259" key="7">
    <source>
        <dbReference type="PROSITE" id="PS52004"/>
    </source>
</evidence>
<dbReference type="Gene3D" id="3.10.129.10">
    <property type="entry name" value="Hotdog Thioesterase"/>
    <property type="match status" value="4"/>
</dbReference>
<dbReference type="InterPro" id="IPR029069">
    <property type="entry name" value="HotDog_dom_sf"/>
</dbReference>
<dbReference type="Proteomes" id="UP000027100">
    <property type="component" value="Unassembled WGS sequence"/>
</dbReference>
<dbReference type="SUPFAM" id="SSF53901">
    <property type="entry name" value="Thiolase-like"/>
    <property type="match status" value="2"/>
</dbReference>
<evidence type="ECO:0000313" key="9">
    <source>
        <dbReference type="Proteomes" id="UP000027100"/>
    </source>
</evidence>
<evidence type="ECO:0000256" key="5">
    <source>
        <dbReference type="RuleBase" id="RU003694"/>
    </source>
</evidence>
<dbReference type="SMART" id="SM00827">
    <property type="entry name" value="PKS_AT"/>
    <property type="match status" value="1"/>
</dbReference>
<dbReference type="Pfam" id="PF07977">
    <property type="entry name" value="FabA"/>
    <property type="match status" value="2"/>
</dbReference>
<dbReference type="Gene3D" id="3.40.366.10">
    <property type="entry name" value="Malonyl-Coenzyme A Acyl Carrier Protein, domain 2"/>
    <property type="match status" value="1"/>
</dbReference>
<dbReference type="Gene3D" id="3.40.47.10">
    <property type="match status" value="2"/>
</dbReference>
<comment type="caution">
    <text evidence="8">The sequence shown here is derived from an EMBL/GenBank/DDBJ whole genome shotgun (WGS) entry which is preliminary data.</text>
</comment>
<dbReference type="SUPFAM" id="SSF52151">
    <property type="entry name" value="FabD/lysophospholipase-like"/>
    <property type="match status" value="1"/>
</dbReference>
<evidence type="ECO:0000313" key="8">
    <source>
        <dbReference type="EMBL" id="KCZ96702.1"/>
    </source>
</evidence>
<reference evidence="8 9" key="1">
    <citation type="journal article" date="2014" name="Antonie Van Leeuwenhoek">
        <title>Hyphomonas beringensis sp. nov. and Hyphomonas chukchiensis sp. nov., isolated from surface seawater of the Bering Sea and Chukchi Sea.</title>
        <authorList>
            <person name="Li C."/>
            <person name="Lai Q."/>
            <person name="Li G."/>
            <person name="Dong C."/>
            <person name="Wang J."/>
            <person name="Liao Y."/>
            <person name="Shao Z."/>
        </authorList>
    </citation>
    <scope>NUCLEOTIDE SEQUENCE [LARGE SCALE GENOMIC DNA]</scope>
    <source>
        <strain evidence="8 9">PS728</strain>
    </source>
</reference>
<proteinExistence type="inferred from homology"/>
<dbReference type="RefSeq" id="WP_051612825.1">
    <property type="nucleotide sequence ID" value="NZ_ARYM01000037.1"/>
</dbReference>
<evidence type="ECO:0000256" key="1">
    <source>
        <dbReference type="ARBA" id="ARBA00022450"/>
    </source>
</evidence>
<sequence length="2024" mass="214522">MSRFEPIAIVGEGCVLPGAASPEALWNIVAEKRVVTQRVSPARLALADRGAANPAWVSGLVDEAPGASDALDPVCRWPLQAVRDAWSNAATEHIAPERRAVILANLLYPSRAKADYAADIWRDGRTDRPLTDTLNSGYPARLIADAIGATGPVLALDAACASSLYALEIACRKLAAHQIDIAAVAGVNAADNLILHIGFSALKALSPTGRSRPFIEGADGLVPSEGAAAVILKRLSDVKKGETVHGVIRGIGLSNDGRRKGLLAPDATGQAEAMRRAYAGGDIDPDTVQFLECHATGTPVGDGVEVASSASIFGARRLPAGSLKANTGHLITVAGLASVLKLTAAMRRETLPAMPLDGKLLPALAGDGLTPLADPEPWHRANAPRRAAISNFGFGGNNSHLILEQHEPRTRAVKGASLPPLPEADDIVICGIGLLAGPDRGERAVLRRLMSAPLQAAPATAEVAADPVRARTPPADLLRAEPQQLAIFEVATLALEGIARPAPEACGVFTGVASANDSARWLLRERVASESSVPPEALSAIAPPLVAADVLGAMANMTANRLTVSEDFRGRGFAIAADEASGLAALDTACDALRQGTLDLAIVAAADFATETVTVSHMNARPADLAAALVLKRRKDAEAAGDPILGTVSALTWSPAKTPASPTLTEAAYGSAPVADALFDLAARLALAARGLAPDATETIAAPCLADPVPPLTVSAGAVSATLTPAPVRPSPDILRPTPHLFWAAAASRAALGKKLTTGKTGGKGKHRIALLAADTDKLRELSDTAATALAADIAPKGDGIFYGQGDPDGELAFAFTGSAASYPRMGRGLLAAFPEVAAKLAGIPAAQAMTPLLAKSSLTEFEQLCAVSLLTQAHAILLREVLGLQPTAALGLSLGESNALFAFGYWKDMGALLEDISNAAMYERHLGGDFETAKEAWGPNVPTDWTNWRLRAPIGQVRKAAAAHPNVEITIIYSDMDSMIGGPADACRAVAESLGKGAGALMHQHLIVHASAMAPFAEKWRELHTRPVSRVENGPRLYANAINAAYAPSKARVADMLTRQAVTTVDFPATVRQAWEDGVRTFVELGPRDSLTQSIRLTLKDKPHLAIAADEIESADLAQIARLAATLFAAGHPIRIEMVAGRLDAARAHPWPAPKPPTVTRPAKYAPPKVPPRAKPAAPANSTGAVIPPAPTLPAPVYTRLAPRPAPSSGPIPFPPPPGTRQPAPSQGVTQPPPTSIVSGRQPLAKRAPSGKAWDRPAIEAASRGPMSAFFGEAFAAQDQYARNVRLPAPPLLLVDRITGIDAAPLVDGKGVIWTETDLTADHWMMQNGRIRPGPLIECGQADLTLIGWMGADLRNRDERVYRLLGCEITFHEGGLPEAGDTLKFQIEITQHATFAGVRMFFFQYDCEAGGRRAFSVRQGQAGFFTDQELASGKGVVWDAASEPPPTASPAPIETARASAKRAFHADDVSAFRRGDAFACFGPGFEFCAAHSFPPHLPNGNLSFFDDVPEFDPQGGPWKRGYLKARAATPKDAWFYEGHFHNDPCMPGTLMAEAAVQALEFYAAALGLTQERDGYVFEPVPGETAKFICRGQVIPDTDHEITYEVFIDEVIEGETPKVFAALLARSDGKKVFYCPRFGVQLRRQWPAPRVSPLPIRTGPQKESRGDYAALLDCANGAPSSAFGEMYRRFDTEGKVPRLPQPPYHMMSRVVAATDRPGVRRPGATISAEYDIPPDAWYFADNKNGEMPFSVLSEIVLQPCGWLASHCGFALDGGDRFRNLEGDGRVYRTLSPRDGTICVDTTLSSFSKVGPMTIVAFDLKARLKSGEPVMDLMTRFGFFPAQALVRQAGLGAGQVDKSWLELPGEAQDLTPRDPRLAAGQLRMLDRVDYFDPAGGKAGLGLARARQLIDPYAWYFKAHFFGDPVQPGSLGLDALVQLLIRASLLKGIGSGAATHIETLAADMPVKWSYRGQVTPEKKEVTTVMEIVEVSGDARRRIVTGRGSLWCDGLRIYEASPISVAFTSGG</sequence>
<keyword evidence="2" id="KW-0597">Phosphoprotein</keyword>
<dbReference type="Pfam" id="PF02801">
    <property type="entry name" value="Ketoacyl-synt_C"/>
    <property type="match status" value="1"/>
</dbReference>
<dbReference type="GO" id="GO:0016829">
    <property type="term" value="F:lyase activity"/>
    <property type="evidence" value="ECO:0007669"/>
    <property type="project" value="UniProtKB-KW"/>
</dbReference>
<dbReference type="InterPro" id="IPR016039">
    <property type="entry name" value="Thiolase-like"/>
</dbReference>
<dbReference type="SUPFAM" id="SSF54637">
    <property type="entry name" value="Thioesterase/thiol ester dehydrase-isomerase"/>
    <property type="match status" value="4"/>
</dbReference>
<dbReference type="STRING" id="1280954.HPO_18640"/>
<dbReference type="eggNOG" id="COG3321">
    <property type="taxonomic scope" value="Bacteria"/>
</dbReference>
<evidence type="ECO:0000256" key="3">
    <source>
        <dbReference type="ARBA" id="ARBA00022679"/>
    </source>
</evidence>
<dbReference type="InterPro" id="IPR013114">
    <property type="entry name" value="FabA_FabZ"/>
</dbReference>
<feature type="compositionally biased region" description="Pro residues" evidence="6">
    <location>
        <begin position="1205"/>
        <end position="1221"/>
    </location>
</feature>
<protein>
    <submittedName>
        <fullName evidence="8">Putative polyketide synthase</fullName>
    </submittedName>
</protein>
<keyword evidence="3 5" id="KW-0808">Transferase</keyword>
<dbReference type="eggNOG" id="COG0810">
    <property type="taxonomic scope" value="Bacteria"/>
</dbReference>
<keyword evidence="1" id="KW-0596">Phosphopantetheine</keyword>
<keyword evidence="4" id="KW-0456">Lyase</keyword>
<dbReference type="PROSITE" id="PS52004">
    <property type="entry name" value="KS3_2"/>
    <property type="match status" value="1"/>
</dbReference>
<dbReference type="GO" id="GO:0004315">
    <property type="term" value="F:3-oxoacyl-[acyl-carrier-protein] synthase activity"/>
    <property type="evidence" value="ECO:0007669"/>
    <property type="project" value="InterPro"/>
</dbReference>
<dbReference type="PANTHER" id="PTHR43074">
    <property type="entry name" value="OMEGA-3 POLYUNSATURATED FATTY ACID SYNTHASE PFAB-RELATED"/>
    <property type="match status" value="1"/>
</dbReference>
<gene>
    <name evidence="8" type="ORF">HPO_18640</name>
</gene>
<organism evidence="8 9">
    <name type="scientific">Hyphomonas polymorpha PS728</name>
    <dbReference type="NCBI Taxonomy" id="1280954"/>
    <lineage>
        <taxon>Bacteria</taxon>
        <taxon>Pseudomonadati</taxon>
        <taxon>Pseudomonadota</taxon>
        <taxon>Alphaproteobacteria</taxon>
        <taxon>Hyphomonadales</taxon>
        <taxon>Hyphomonadaceae</taxon>
        <taxon>Hyphomonas</taxon>
    </lineage>
</organism>
<dbReference type="EMBL" id="ARYM01000037">
    <property type="protein sequence ID" value="KCZ96702.1"/>
    <property type="molecule type" value="Genomic_DNA"/>
</dbReference>
<dbReference type="Pfam" id="PF00109">
    <property type="entry name" value="ketoacyl-synt"/>
    <property type="match status" value="2"/>
</dbReference>
<name>A0A062VFD6_9PROT</name>
<dbReference type="eggNOG" id="COG0764">
    <property type="taxonomic scope" value="Bacteria"/>
</dbReference>
<dbReference type="PATRIC" id="fig|1280954.3.peg.3749"/>
<dbReference type="SMART" id="SM00825">
    <property type="entry name" value="PKS_KS"/>
    <property type="match status" value="1"/>
</dbReference>
<dbReference type="InterPro" id="IPR020841">
    <property type="entry name" value="PKS_Beta-ketoAc_synthase_dom"/>
</dbReference>
<feature type="region of interest" description="Disordered" evidence="6">
    <location>
        <begin position="1151"/>
        <end position="1257"/>
    </location>
</feature>
<dbReference type="InterPro" id="IPR052568">
    <property type="entry name" value="PKS-FAS_Synthase"/>
</dbReference>
<dbReference type="PANTHER" id="PTHR43074:SF1">
    <property type="entry name" value="BETA-KETOACYL SYNTHASE FAMILY PROTEIN-RELATED"/>
    <property type="match status" value="1"/>
</dbReference>
<evidence type="ECO:0000256" key="2">
    <source>
        <dbReference type="ARBA" id="ARBA00022553"/>
    </source>
</evidence>
<dbReference type="InterPro" id="IPR014031">
    <property type="entry name" value="Ketoacyl_synth_C"/>
</dbReference>
<comment type="similarity">
    <text evidence="5">Belongs to the thiolase-like superfamily. Beta-ketoacyl-ACP synthases family.</text>
</comment>
<evidence type="ECO:0000256" key="4">
    <source>
        <dbReference type="ARBA" id="ARBA00023239"/>
    </source>
</evidence>
<evidence type="ECO:0000256" key="6">
    <source>
        <dbReference type="SAM" id="MobiDB-lite"/>
    </source>
</evidence>
<feature type="domain" description="Ketosynthase family 3 (KS3)" evidence="7">
    <location>
        <begin position="4"/>
        <end position="405"/>
    </location>
</feature>
<dbReference type="InterPro" id="IPR014030">
    <property type="entry name" value="Ketoacyl_synth_N"/>
</dbReference>
<dbReference type="PROSITE" id="PS00606">
    <property type="entry name" value="KS3_1"/>
    <property type="match status" value="1"/>
</dbReference>
<dbReference type="InterPro" id="IPR014043">
    <property type="entry name" value="Acyl_transferase_dom"/>
</dbReference>